<organism evidence="1">
    <name type="scientific">Ixodes ricinus</name>
    <name type="common">Common tick</name>
    <name type="synonym">Acarus ricinus</name>
    <dbReference type="NCBI Taxonomy" id="34613"/>
    <lineage>
        <taxon>Eukaryota</taxon>
        <taxon>Metazoa</taxon>
        <taxon>Ecdysozoa</taxon>
        <taxon>Arthropoda</taxon>
        <taxon>Chelicerata</taxon>
        <taxon>Arachnida</taxon>
        <taxon>Acari</taxon>
        <taxon>Parasitiformes</taxon>
        <taxon>Ixodida</taxon>
        <taxon>Ixodoidea</taxon>
        <taxon>Ixodidae</taxon>
        <taxon>Ixodinae</taxon>
        <taxon>Ixodes</taxon>
    </lineage>
</organism>
<dbReference type="EMBL" id="GIFC01006487">
    <property type="protein sequence ID" value="MXU88570.1"/>
    <property type="molecule type" value="Transcribed_RNA"/>
</dbReference>
<reference evidence="1" key="1">
    <citation type="submission" date="2019-12" db="EMBL/GenBank/DDBJ databases">
        <title>An insight into the sialome of adult female Ixodes ricinus ticks feeding for 6 days.</title>
        <authorList>
            <person name="Perner J."/>
            <person name="Ribeiro J.M.C."/>
        </authorList>
    </citation>
    <scope>NUCLEOTIDE SEQUENCE</scope>
    <source>
        <strain evidence="1">Semi-engorged</strain>
        <tissue evidence="1">Salivary glands</tissue>
    </source>
</reference>
<sequence length="102" mass="10915">MLNLAFHSIGFAHLAFAGLQAKVEHSNSLYPANLVAAKATIMGLSLTCHAFVYHSCTSVLRPQASSLAALSKFLIYSINLCAKPQRQTDQGASVFLGRCCSL</sequence>
<dbReference type="AlphaFoldDB" id="A0A6B0UFX0"/>
<evidence type="ECO:0000313" key="1">
    <source>
        <dbReference type="EMBL" id="MXU88570.1"/>
    </source>
</evidence>
<proteinExistence type="predicted"/>
<protein>
    <submittedName>
        <fullName evidence="1">Uncharacterized protein</fullName>
    </submittedName>
</protein>
<accession>A0A6B0UFX0</accession>
<name>A0A6B0UFX0_IXORI</name>